<name>A0ABM8AXL4_9BACT</name>
<evidence type="ECO:0000256" key="7">
    <source>
        <dbReference type="ARBA" id="ARBA00022989"/>
    </source>
</evidence>
<evidence type="ECO:0000256" key="8">
    <source>
        <dbReference type="ARBA" id="ARBA00023136"/>
    </source>
</evidence>
<keyword evidence="7 9" id="KW-1133">Transmembrane helix</keyword>
<sequence length="325" mass="35573">MLFPVFFIIMTTFPSAFIIPTLAVMLDSILGDPKKLPHPVRFIGKWLDLYENAARKVKINLGIAGWIAVLLFASVSWGIVALVTVIPYLGVLISLYLSYAGLALGCLIKESSKVLHVLESGDIVGARKAIAMLVSRDTSELDANGIRRTLAETVSENLNDGFVAPLFYLCLFGPGGLWAYKTVSTMDSMWGYRTERFNDLGRGAAKTDDLLAWLPARITAYLMIIAGKLRGLNIKETKKHFKKDARKMESPNAGWPMATAAWLIGGQMGGPTVYFGTVKDKPVLGPIDKPWDKTMIRALIGLCDKTGTIAAWVFIPVLGMLSLAF</sequence>
<keyword evidence="4 9" id="KW-1003">Cell membrane</keyword>
<feature type="transmembrane region" description="Helical" evidence="9">
    <location>
        <begin position="253"/>
        <end position="275"/>
    </location>
</feature>
<keyword evidence="6 9" id="KW-0812">Transmembrane</keyword>
<evidence type="ECO:0000256" key="9">
    <source>
        <dbReference type="HAMAP-Rule" id="MF_00024"/>
    </source>
</evidence>
<dbReference type="Pfam" id="PF03186">
    <property type="entry name" value="CobD_Cbib"/>
    <property type="match status" value="1"/>
</dbReference>
<comment type="subcellular location">
    <subcellularLocation>
        <location evidence="1 9">Cell membrane</location>
        <topology evidence="1 9">Multi-pass membrane protein</topology>
    </subcellularLocation>
</comment>
<dbReference type="PANTHER" id="PTHR34308">
    <property type="entry name" value="COBALAMIN BIOSYNTHESIS PROTEIN CBIB"/>
    <property type="match status" value="1"/>
</dbReference>
<evidence type="ECO:0000256" key="4">
    <source>
        <dbReference type="ARBA" id="ARBA00022475"/>
    </source>
</evidence>
<evidence type="ECO:0000256" key="1">
    <source>
        <dbReference type="ARBA" id="ARBA00004651"/>
    </source>
</evidence>
<reference evidence="10 11" key="1">
    <citation type="submission" date="2022-08" db="EMBL/GenBank/DDBJ databases">
        <title>Genome Sequence of the sulphate-reducing bacterium, Pseudodesulfovibrio sp. SYK.</title>
        <authorList>
            <person name="Kondo R."/>
            <person name="Kataoka T."/>
        </authorList>
    </citation>
    <scope>NUCLEOTIDE SEQUENCE [LARGE SCALE GENOMIC DNA]</scope>
    <source>
        <strain evidence="10 11">SYK</strain>
    </source>
</reference>
<evidence type="ECO:0000256" key="2">
    <source>
        <dbReference type="ARBA" id="ARBA00004953"/>
    </source>
</evidence>
<feature type="transmembrane region" description="Helical" evidence="9">
    <location>
        <begin position="6"/>
        <end position="26"/>
    </location>
</feature>
<proteinExistence type="inferred from homology"/>
<comment type="pathway">
    <text evidence="2 9">Cofactor biosynthesis; adenosylcobalamin biosynthesis.</text>
</comment>
<dbReference type="HAMAP" id="MF_00024">
    <property type="entry name" value="CobD_CbiB"/>
    <property type="match status" value="1"/>
</dbReference>
<comment type="caution">
    <text evidence="9">Lacks conserved residue(s) required for the propagation of feature annotation.</text>
</comment>
<protein>
    <recommendedName>
        <fullName evidence="9">Cobalamin biosynthesis protein CobD</fullName>
    </recommendedName>
</protein>
<dbReference type="NCBIfam" id="TIGR00380">
    <property type="entry name" value="cobal_cbiB"/>
    <property type="match status" value="1"/>
</dbReference>
<feature type="transmembrane region" description="Helical" evidence="9">
    <location>
        <begin position="86"/>
        <end position="108"/>
    </location>
</feature>
<keyword evidence="11" id="KW-1185">Reference proteome</keyword>
<dbReference type="InterPro" id="IPR004485">
    <property type="entry name" value="Cobalamin_biosynth_CobD/CbiB"/>
</dbReference>
<accession>A0ABM8AXL4</accession>
<evidence type="ECO:0000256" key="6">
    <source>
        <dbReference type="ARBA" id="ARBA00022692"/>
    </source>
</evidence>
<keyword evidence="8 9" id="KW-0472">Membrane</keyword>
<comment type="similarity">
    <text evidence="3 9">Belongs to the CobD/CbiB family.</text>
</comment>
<evidence type="ECO:0000313" key="11">
    <source>
        <dbReference type="Proteomes" id="UP001317742"/>
    </source>
</evidence>
<evidence type="ECO:0000313" key="10">
    <source>
        <dbReference type="EMBL" id="BDQ36252.1"/>
    </source>
</evidence>
<feature type="transmembrane region" description="Helical" evidence="9">
    <location>
        <begin position="210"/>
        <end position="232"/>
    </location>
</feature>
<feature type="transmembrane region" description="Helical" evidence="9">
    <location>
        <begin position="295"/>
        <end position="321"/>
    </location>
</feature>
<gene>
    <name evidence="9 10" type="primary">cobD</name>
    <name evidence="10" type="ORF">SYK_06120</name>
</gene>
<evidence type="ECO:0000256" key="3">
    <source>
        <dbReference type="ARBA" id="ARBA00006263"/>
    </source>
</evidence>
<keyword evidence="5 9" id="KW-0169">Cobalamin biosynthesis</keyword>
<dbReference type="PANTHER" id="PTHR34308:SF1">
    <property type="entry name" value="COBALAMIN BIOSYNTHESIS PROTEIN CBIB"/>
    <property type="match status" value="1"/>
</dbReference>
<organism evidence="10 11">
    <name type="scientific">Pseudodesulfovibrio nedwellii</name>
    <dbReference type="NCBI Taxonomy" id="2973072"/>
    <lineage>
        <taxon>Bacteria</taxon>
        <taxon>Pseudomonadati</taxon>
        <taxon>Thermodesulfobacteriota</taxon>
        <taxon>Desulfovibrionia</taxon>
        <taxon>Desulfovibrionales</taxon>
        <taxon>Desulfovibrionaceae</taxon>
    </lineage>
</organism>
<dbReference type="Proteomes" id="UP001317742">
    <property type="component" value="Chromosome"/>
</dbReference>
<feature type="transmembrane region" description="Helical" evidence="9">
    <location>
        <begin position="59"/>
        <end position="80"/>
    </location>
</feature>
<comment type="function">
    <text evidence="9">Converts cobyric acid to cobinamide by the addition of aminopropanol on the F carboxylic group.</text>
</comment>
<dbReference type="EMBL" id="AP026709">
    <property type="protein sequence ID" value="BDQ36252.1"/>
    <property type="molecule type" value="Genomic_DNA"/>
</dbReference>
<evidence type="ECO:0000256" key="5">
    <source>
        <dbReference type="ARBA" id="ARBA00022573"/>
    </source>
</evidence>
<feature type="transmembrane region" description="Helical" evidence="9">
    <location>
        <begin position="162"/>
        <end position="180"/>
    </location>
</feature>